<dbReference type="Gene3D" id="1.25.10.10">
    <property type="entry name" value="Leucine-rich Repeat Variant"/>
    <property type="match status" value="1"/>
</dbReference>
<dbReference type="Proteomes" id="UP000294164">
    <property type="component" value="Unassembled WGS sequence"/>
</dbReference>
<protein>
    <recommendedName>
        <fullName evidence="3">HEAT repeat domain-containing protein</fullName>
    </recommendedName>
</protein>
<dbReference type="AlphaFoldDB" id="A0A4Q8M3D9"/>
<evidence type="ECO:0000313" key="1">
    <source>
        <dbReference type="EMBL" id="TAA41621.1"/>
    </source>
</evidence>
<name>A0A4Q8M3D9_9GAMM</name>
<evidence type="ECO:0000313" key="2">
    <source>
        <dbReference type="Proteomes" id="UP000294164"/>
    </source>
</evidence>
<sequence>MKDFEGSLLEKLHDRGFAVDEISDLYNKRYNYKSAISILIGFLNPKCDPCTLEQIVRALSVKWAKPAAASALVRLFPQVEDESGLGLRWTIANALAVVADDSVCEDIIRYAEDKKFGRSREMLALALIGMKSPKVDDVLIKLLDDDDVVGHALIAIGKRRVEQARDRVELLKSHPKAWIRKEAKKALSKMTI</sequence>
<dbReference type="OrthoDB" id="3692795at2"/>
<gene>
    <name evidence="1" type="ORF">EA655_11835</name>
</gene>
<dbReference type="InterPro" id="IPR016024">
    <property type="entry name" value="ARM-type_fold"/>
</dbReference>
<reference evidence="1 2" key="1">
    <citation type="submission" date="2019-02" db="EMBL/GenBank/DDBJ databases">
        <title>WGS of Pseudoxanthomonas species novum from clinical isolates.</title>
        <authorList>
            <person name="Bernier A.-M."/>
            <person name="Bernard K."/>
            <person name="Vachon A."/>
        </authorList>
    </citation>
    <scope>NUCLEOTIDE SEQUENCE [LARGE SCALE GENOMIC DNA]</scope>
    <source>
        <strain evidence="1 2">NML130969</strain>
    </source>
</reference>
<dbReference type="InterPro" id="IPR011989">
    <property type="entry name" value="ARM-like"/>
</dbReference>
<dbReference type="EMBL" id="SHMG01000006">
    <property type="protein sequence ID" value="TAA41621.1"/>
    <property type="molecule type" value="Genomic_DNA"/>
</dbReference>
<proteinExistence type="predicted"/>
<dbReference type="RefSeq" id="WP_130534770.1">
    <property type="nucleotide sequence ID" value="NZ_SHMG01000006.1"/>
</dbReference>
<dbReference type="SUPFAM" id="SSF48371">
    <property type="entry name" value="ARM repeat"/>
    <property type="match status" value="1"/>
</dbReference>
<accession>A0A4Q8M3D9</accession>
<comment type="caution">
    <text evidence="1">The sequence shown here is derived from an EMBL/GenBank/DDBJ whole genome shotgun (WGS) entry which is preliminary data.</text>
</comment>
<organism evidence="1 2">
    <name type="scientific">Pseudoxanthomonas winnipegensis</name>
    <dbReference type="NCBI Taxonomy" id="2480810"/>
    <lineage>
        <taxon>Bacteria</taxon>
        <taxon>Pseudomonadati</taxon>
        <taxon>Pseudomonadota</taxon>
        <taxon>Gammaproteobacteria</taxon>
        <taxon>Lysobacterales</taxon>
        <taxon>Lysobacteraceae</taxon>
        <taxon>Pseudoxanthomonas</taxon>
    </lineage>
</organism>
<evidence type="ECO:0008006" key="3">
    <source>
        <dbReference type="Google" id="ProtNLM"/>
    </source>
</evidence>